<dbReference type="SUPFAM" id="SSF52540">
    <property type="entry name" value="P-loop containing nucleoside triphosphate hydrolases"/>
    <property type="match status" value="1"/>
</dbReference>
<dbReference type="InterPro" id="IPR008995">
    <property type="entry name" value="Mo/tungstate-bd_C_term_dom"/>
</dbReference>
<evidence type="ECO:0000256" key="7">
    <source>
        <dbReference type="ARBA" id="ARBA00053454"/>
    </source>
</evidence>
<comment type="subunit">
    <text evidence="9">The complex is composed of two ATP-binding proteins (XacJ and XacK), two transmembrane proteins (XacH and XacI) and a solute-binding protein (XacG).</text>
</comment>
<dbReference type="FunFam" id="3.40.50.300:FF:000042">
    <property type="entry name" value="Maltose/maltodextrin ABC transporter, ATP-binding protein"/>
    <property type="match status" value="1"/>
</dbReference>
<keyword evidence="4 12" id="KW-0067">ATP-binding</keyword>
<comment type="similarity">
    <text evidence="8">Belongs to the ABC transporter superfamily. Carbohydrate uptake transporter-1 (CUT1) (TC 3.A.1.1) family.</text>
</comment>
<dbReference type="RefSeq" id="WP_092893472.1">
    <property type="nucleotide sequence ID" value="NZ_FOOQ01000005.1"/>
</dbReference>
<dbReference type="Gene3D" id="2.40.50.100">
    <property type="match status" value="1"/>
</dbReference>
<dbReference type="InterPro" id="IPR015855">
    <property type="entry name" value="ABC_transpr_MalK-like"/>
</dbReference>
<dbReference type="InterPro" id="IPR012340">
    <property type="entry name" value="NA-bd_OB-fold"/>
</dbReference>
<keyword evidence="12" id="KW-0762">Sugar transport</keyword>
<evidence type="ECO:0000256" key="6">
    <source>
        <dbReference type="ARBA" id="ARBA00051890"/>
    </source>
</evidence>
<feature type="domain" description="ABC transporter" evidence="11">
    <location>
        <begin position="4"/>
        <end position="239"/>
    </location>
</feature>
<dbReference type="CDD" id="cd03301">
    <property type="entry name" value="ABC_MalK_N"/>
    <property type="match status" value="1"/>
</dbReference>
<evidence type="ECO:0000256" key="9">
    <source>
        <dbReference type="ARBA" id="ARBA00065962"/>
    </source>
</evidence>
<dbReference type="Proteomes" id="UP000198876">
    <property type="component" value="Unassembled WGS sequence"/>
</dbReference>
<evidence type="ECO:0000256" key="3">
    <source>
        <dbReference type="ARBA" id="ARBA00022741"/>
    </source>
</evidence>
<dbReference type="PANTHER" id="PTHR43875">
    <property type="entry name" value="MALTODEXTRIN IMPORT ATP-BINDING PROTEIN MSMX"/>
    <property type="match status" value="1"/>
</dbReference>
<dbReference type="Gene3D" id="2.40.50.140">
    <property type="entry name" value="Nucleic acid-binding proteins"/>
    <property type="match status" value="1"/>
</dbReference>
<gene>
    <name evidence="12" type="ORF">SAMN04488063_3098</name>
</gene>
<dbReference type="InterPro" id="IPR047641">
    <property type="entry name" value="ABC_transpr_MalK/UgpC-like"/>
</dbReference>
<keyword evidence="13" id="KW-1185">Reference proteome</keyword>
<dbReference type="EMBL" id="FOOQ01000005">
    <property type="protein sequence ID" value="SFG85202.1"/>
    <property type="molecule type" value="Genomic_DNA"/>
</dbReference>
<dbReference type="GO" id="GO:0005524">
    <property type="term" value="F:ATP binding"/>
    <property type="evidence" value="ECO:0007669"/>
    <property type="project" value="UniProtKB-KW"/>
</dbReference>
<dbReference type="InterPro" id="IPR013611">
    <property type="entry name" value="Transp-assoc_OB_typ2"/>
</dbReference>
<protein>
    <recommendedName>
        <fullName evidence="10">ABC-type D-xylose/L-arabinose transporter</fullName>
        <ecNumber evidence="10">7.5.2.13</ecNumber>
    </recommendedName>
</protein>
<keyword evidence="2" id="KW-0813">Transport</keyword>
<evidence type="ECO:0000256" key="8">
    <source>
        <dbReference type="ARBA" id="ARBA00061029"/>
    </source>
</evidence>
<comment type="subcellular location">
    <subcellularLocation>
        <location evidence="1">Cell membrane</location>
        <topology evidence="1">Peripheral membrane protein</topology>
    </subcellularLocation>
</comment>
<evidence type="ECO:0000256" key="5">
    <source>
        <dbReference type="ARBA" id="ARBA00050355"/>
    </source>
</evidence>
<dbReference type="InterPro" id="IPR003439">
    <property type="entry name" value="ABC_transporter-like_ATP-bd"/>
</dbReference>
<dbReference type="InterPro" id="IPR003593">
    <property type="entry name" value="AAA+_ATPase"/>
</dbReference>
<dbReference type="PROSITE" id="PS50893">
    <property type="entry name" value="ABC_TRANSPORTER_2"/>
    <property type="match status" value="1"/>
</dbReference>
<dbReference type="STRING" id="553467.SAMN04488063_3098"/>
<dbReference type="OrthoDB" id="18368at2157"/>
<dbReference type="AlphaFoldDB" id="A0A1I2V7I9"/>
<comment type="catalytic activity">
    <reaction evidence="6">
        <text>L-arabinose(out) + ATP + H2O = L-arabinose(in) + ADP + phosphate + H(+)</text>
        <dbReference type="Rhea" id="RHEA:30007"/>
        <dbReference type="ChEBI" id="CHEBI:15377"/>
        <dbReference type="ChEBI" id="CHEBI:15378"/>
        <dbReference type="ChEBI" id="CHEBI:17535"/>
        <dbReference type="ChEBI" id="CHEBI:30616"/>
        <dbReference type="ChEBI" id="CHEBI:43474"/>
        <dbReference type="ChEBI" id="CHEBI:456216"/>
        <dbReference type="EC" id="7.5.2.13"/>
    </reaction>
    <physiologicalReaction direction="left-to-right" evidence="6">
        <dbReference type="Rhea" id="RHEA:30008"/>
    </physiologicalReaction>
</comment>
<proteinExistence type="inferred from homology"/>
<evidence type="ECO:0000313" key="12">
    <source>
        <dbReference type="EMBL" id="SFG85202.1"/>
    </source>
</evidence>
<dbReference type="InterPro" id="IPR027417">
    <property type="entry name" value="P-loop_NTPase"/>
</dbReference>
<dbReference type="Pfam" id="PF00005">
    <property type="entry name" value="ABC_tran"/>
    <property type="match status" value="1"/>
</dbReference>
<dbReference type="SUPFAM" id="SSF50331">
    <property type="entry name" value="MOP-like"/>
    <property type="match status" value="1"/>
</dbReference>
<accession>A0A1I2V7I9</accession>
<evidence type="ECO:0000256" key="2">
    <source>
        <dbReference type="ARBA" id="ARBA00022448"/>
    </source>
</evidence>
<keyword evidence="3" id="KW-0547">Nucleotide-binding</keyword>
<dbReference type="GO" id="GO:0008643">
    <property type="term" value="P:carbohydrate transport"/>
    <property type="evidence" value="ECO:0007669"/>
    <property type="project" value="InterPro"/>
</dbReference>
<dbReference type="GO" id="GO:0140359">
    <property type="term" value="F:ABC-type transporter activity"/>
    <property type="evidence" value="ECO:0007669"/>
    <property type="project" value="InterPro"/>
</dbReference>
<organism evidence="12 13">
    <name type="scientific">Halopelagius inordinatus</name>
    <dbReference type="NCBI Taxonomy" id="553467"/>
    <lineage>
        <taxon>Archaea</taxon>
        <taxon>Methanobacteriati</taxon>
        <taxon>Methanobacteriota</taxon>
        <taxon>Stenosarchaea group</taxon>
        <taxon>Halobacteria</taxon>
        <taxon>Halobacteriales</taxon>
        <taxon>Haloferacaceae</taxon>
    </lineage>
</organism>
<dbReference type="GO" id="GO:0055052">
    <property type="term" value="C:ATP-binding cassette (ABC) transporter complex, substrate-binding subunit-containing"/>
    <property type="evidence" value="ECO:0007669"/>
    <property type="project" value="TreeGrafter"/>
</dbReference>
<evidence type="ECO:0000256" key="10">
    <source>
        <dbReference type="ARBA" id="ARBA00066315"/>
    </source>
</evidence>
<dbReference type="NCBIfam" id="NF008653">
    <property type="entry name" value="PRK11650.1"/>
    <property type="match status" value="1"/>
</dbReference>
<dbReference type="GO" id="GO:0016887">
    <property type="term" value="F:ATP hydrolysis activity"/>
    <property type="evidence" value="ECO:0007669"/>
    <property type="project" value="InterPro"/>
</dbReference>
<dbReference type="EC" id="7.5.2.13" evidence="10"/>
<dbReference type="PANTHER" id="PTHR43875:SF1">
    <property type="entry name" value="OSMOPROTECTIVE COMPOUNDS UPTAKE ATP-BINDING PROTEIN GGTA"/>
    <property type="match status" value="1"/>
</dbReference>
<comment type="catalytic activity">
    <reaction evidence="5">
        <text>D-xylose(out) + ATP + H2O = D-xylose(in) + ADP + phosphate + H(+)</text>
        <dbReference type="Rhea" id="RHEA:29899"/>
        <dbReference type="ChEBI" id="CHEBI:15377"/>
        <dbReference type="ChEBI" id="CHEBI:15378"/>
        <dbReference type="ChEBI" id="CHEBI:30616"/>
        <dbReference type="ChEBI" id="CHEBI:43474"/>
        <dbReference type="ChEBI" id="CHEBI:53455"/>
        <dbReference type="ChEBI" id="CHEBI:456216"/>
        <dbReference type="EC" id="7.5.2.13"/>
    </reaction>
    <physiologicalReaction direction="left-to-right" evidence="5">
        <dbReference type="Rhea" id="RHEA:29900"/>
    </physiologicalReaction>
</comment>
<evidence type="ECO:0000256" key="4">
    <source>
        <dbReference type="ARBA" id="ARBA00022840"/>
    </source>
</evidence>
<comment type="function">
    <text evidence="7">Part of the ABC transporter complex XacGHIJK involved in the uptake of xylose and arabinose. Responsible for energy coupling to the transport system.</text>
</comment>
<sequence>MARVKFDDVTKVFEDTSGPIVAVEELSLDIPDGEFVVFVGPSGCGKSTTLRMLAGLESITDGEIRLDDQPINQMSPKNRDIAMVFQSYALYPHKTVRQNMGYGLQLSTDLSDEEVDRRVVEAAEMMGIEDLLDKKPGSLSGGQQQRVATGRAIVREPAVFLFDEPLSNLDAQLRKHMRTELSRIHSELGITTIYVTHDQEEAMTMADRIVILDNGQLQQVGTPKEVYYRPANTFVADFIGSPSMNFFDVDLEIESDGTGTLVGNGFSYGVSKEIVDMVGGEGEYTLSVRPENLRVDSTAPDAKTFEATVDVVEVIGSDNFLYLTVGGKECRVRAPVEVEPSEGEIIDVTFDEADLHLFDRNTEEALVHGHERADAEPRAVGQEA</sequence>
<evidence type="ECO:0000256" key="1">
    <source>
        <dbReference type="ARBA" id="ARBA00004202"/>
    </source>
</evidence>
<reference evidence="13" key="1">
    <citation type="submission" date="2016-10" db="EMBL/GenBank/DDBJ databases">
        <authorList>
            <person name="Varghese N."/>
            <person name="Submissions S."/>
        </authorList>
    </citation>
    <scope>NUCLEOTIDE SEQUENCE [LARGE SCALE GENOMIC DNA]</scope>
    <source>
        <strain evidence="13">CGMCC 1.7739</strain>
    </source>
</reference>
<dbReference type="SMART" id="SM00382">
    <property type="entry name" value="AAA"/>
    <property type="match status" value="1"/>
</dbReference>
<evidence type="ECO:0000313" key="13">
    <source>
        <dbReference type="Proteomes" id="UP000198876"/>
    </source>
</evidence>
<dbReference type="Gene3D" id="3.40.50.300">
    <property type="entry name" value="P-loop containing nucleotide triphosphate hydrolases"/>
    <property type="match status" value="1"/>
</dbReference>
<evidence type="ECO:0000259" key="11">
    <source>
        <dbReference type="PROSITE" id="PS50893"/>
    </source>
</evidence>
<dbReference type="Pfam" id="PF08402">
    <property type="entry name" value="TOBE_2"/>
    <property type="match status" value="1"/>
</dbReference>
<name>A0A1I2V7I9_9EURY</name>